<evidence type="ECO:0000256" key="3">
    <source>
        <dbReference type="ARBA" id="ARBA00023274"/>
    </source>
</evidence>
<dbReference type="EMBL" id="JAOTPV010000002">
    <property type="protein sequence ID" value="KAJ4487983.1"/>
    <property type="molecule type" value="Genomic_DNA"/>
</dbReference>
<dbReference type="GO" id="GO:0003735">
    <property type="term" value="F:structural constituent of ribosome"/>
    <property type="evidence" value="ECO:0007669"/>
    <property type="project" value="InterPro"/>
</dbReference>
<evidence type="ECO:0000313" key="5">
    <source>
        <dbReference type="Proteomes" id="UP001150266"/>
    </source>
</evidence>
<comment type="caution">
    <text evidence="4">The sequence shown here is derived from an EMBL/GenBank/DDBJ whole genome shotgun (WGS) entry which is preliminary data.</text>
</comment>
<evidence type="ECO:0000256" key="2">
    <source>
        <dbReference type="ARBA" id="ARBA00022980"/>
    </source>
</evidence>
<keyword evidence="2" id="KW-0689">Ribosomal protein</keyword>
<dbReference type="GO" id="GO:0005763">
    <property type="term" value="C:mitochondrial small ribosomal subunit"/>
    <property type="evidence" value="ECO:0007669"/>
    <property type="project" value="TreeGrafter"/>
</dbReference>
<name>A0A9W9AQP4_9AGAR</name>
<dbReference type="AlphaFoldDB" id="A0A9W9AQP4"/>
<proteinExistence type="inferred from homology"/>
<dbReference type="Pfam" id="PF01165">
    <property type="entry name" value="Ribosomal_S21"/>
    <property type="match status" value="1"/>
</dbReference>
<dbReference type="OrthoDB" id="2501249at2759"/>
<reference evidence="4" key="1">
    <citation type="submission" date="2022-08" db="EMBL/GenBank/DDBJ databases">
        <title>A Global Phylogenomic Analysis of the Shiitake Genus Lentinula.</title>
        <authorList>
            <consortium name="DOE Joint Genome Institute"/>
            <person name="Sierra-Patev S."/>
            <person name="Min B."/>
            <person name="Naranjo-Ortiz M."/>
            <person name="Looney B."/>
            <person name="Konkel Z."/>
            <person name="Slot J.C."/>
            <person name="Sakamoto Y."/>
            <person name="Steenwyk J.L."/>
            <person name="Rokas A."/>
            <person name="Carro J."/>
            <person name="Camarero S."/>
            <person name="Ferreira P."/>
            <person name="Molpeceres G."/>
            <person name="Ruiz-Duenas F.J."/>
            <person name="Serrano A."/>
            <person name="Henrissat B."/>
            <person name="Drula E."/>
            <person name="Hughes K.W."/>
            <person name="Mata J.L."/>
            <person name="Ishikawa N.K."/>
            <person name="Vargas-Isla R."/>
            <person name="Ushijima S."/>
            <person name="Smith C.A."/>
            <person name="Ahrendt S."/>
            <person name="Andreopoulos W."/>
            <person name="He G."/>
            <person name="Labutti K."/>
            <person name="Lipzen A."/>
            <person name="Ng V."/>
            <person name="Riley R."/>
            <person name="Sandor L."/>
            <person name="Barry K."/>
            <person name="Martinez A.T."/>
            <person name="Xiao Y."/>
            <person name="Gibbons J.G."/>
            <person name="Terashima K."/>
            <person name="Grigoriev I.V."/>
            <person name="Hibbett D.S."/>
        </authorList>
    </citation>
    <scope>NUCLEOTIDE SEQUENCE</scope>
    <source>
        <strain evidence="4">JLM2183</strain>
    </source>
</reference>
<keyword evidence="3" id="KW-0687">Ribonucleoprotein</keyword>
<dbReference type="InterPro" id="IPR001911">
    <property type="entry name" value="Ribosomal_bS21"/>
</dbReference>
<dbReference type="Proteomes" id="UP001150266">
    <property type="component" value="Unassembled WGS sequence"/>
</dbReference>
<dbReference type="InterPro" id="IPR052837">
    <property type="entry name" value="Mitoribosomal_bS21"/>
</dbReference>
<sequence>MSFFRVVSPRLAPSTTGLSKFIQSGSLHRSFTASAISKVDTQPEADGSWNGIDSVTRDLSQKLGRISNSLTKSPAEIWAEESQNTRRILADVGLVNNNPYIGRSVKIVDGDLADAFRKLDMILARNKVRKQLKLAERHEKKGPKRRRLESERWRRLFAHEVTV</sequence>
<dbReference type="PANTHER" id="PTHR41237:SF1">
    <property type="entry name" value="SMALL RIBOSOMAL SUBUNIT PROTEIN BS21M"/>
    <property type="match status" value="1"/>
</dbReference>
<keyword evidence="5" id="KW-1185">Reference proteome</keyword>
<dbReference type="PANTHER" id="PTHR41237">
    <property type="entry name" value="37S RIBOSOMAL PROTEIN MRP21, MITOCHONDRIAL"/>
    <property type="match status" value="1"/>
</dbReference>
<gene>
    <name evidence="4" type="ORF">J3R30DRAFT_874905</name>
</gene>
<organism evidence="4 5">
    <name type="scientific">Lentinula aciculospora</name>
    <dbReference type="NCBI Taxonomy" id="153920"/>
    <lineage>
        <taxon>Eukaryota</taxon>
        <taxon>Fungi</taxon>
        <taxon>Dikarya</taxon>
        <taxon>Basidiomycota</taxon>
        <taxon>Agaricomycotina</taxon>
        <taxon>Agaricomycetes</taxon>
        <taxon>Agaricomycetidae</taxon>
        <taxon>Agaricales</taxon>
        <taxon>Marasmiineae</taxon>
        <taxon>Omphalotaceae</taxon>
        <taxon>Lentinula</taxon>
    </lineage>
</organism>
<dbReference type="GO" id="GO:0070124">
    <property type="term" value="P:mitochondrial translational initiation"/>
    <property type="evidence" value="ECO:0007669"/>
    <property type="project" value="TreeGrafter"/>
</dbReference>
<accession>A0A9W9AQP4</accession>
<evidence type="ECO:0000256" key="1">
    <source>
        <dbReference type="ARBA" id="ARBA00006640"/>
    </source>
</evidence>
<evidence type="ECO:0000313" key="4">
    <source>
        <dbReference type="EMBL" id="KAJ4487983.1"/>
    </source>
</evidence>
<comment type="similarity">
    <text evidence="1">Belongs to the bacterial ribosomal protein bS21 family.</text>
</comment>
<protein>
    <submittedName>
        <fullName evidence="4">Uncharacterized protein</fullName>
    </submittedName>
</protein>